<keyword evidence="1" id="KW-0813">Transport</keyword>
<evidence type="ECO:0000256" key="3">
    <source>
        <dbReference type="ARBA" id="ARBA00022723"/>
    </source>
</evidence>
<keyword evidence="3" id="KW-0479">Metal-binding</keyword>
<keyword evidence="2" id="KW-0004">4Fe-4S</keyword>
<dbReference type="GO" id="GO:0046872">
    <property type="term" value="F:metal ion binding"/>
    <property type="evidence" value="ECO:0007669"/>
    <property type="project" value="UniProtKB-KW"/>
</dbReference>
<dbReference type="Gene3D" id="4.10.490.10">
    <property type="entry name" value="High potential iron-sulphur protein"/>
    <property type="match status" value="1"/>
</dbReference>
<evidence type="ECO:0000259" key="7">
    <source>
        <dbReference type="PROSITE" id="PS51373"/>
    </source>
</evidence>
<dbReference type="SUPFAM" id="SSF57652">
    <property type="entry name" value="HIPIP (high potential iron protein)"/>
    <property type="match status" value="1"/>
</dbReference>
<name>X1SCM9_9ZZZZ</name>
<keyword evidence="6" id="KW-0411">Iron-sulfur</keyword>
<feature type="domain" description="High potential iron-sulfur proteins family profile" evidence="7">
    <location>
        <begin position="32"/>
        <end position="98"/>
    </location>
</feature>
<evidence type="ECO:0000256" key="5">
    <source>
        <dbReference type="ARBA" id="ARBA00023004"/>
    </source>
</evidence>
<evidence type="ECO:0000313" key="8">
    <source>
        <dbReference type="EMBL" id="GAI65499.1"/>
    </source>
</evidence>
<evidence type="ECO:0000256" key="1">
    <source>
        <dbReference type="ARBA" id="ARBA00022448"/>
    </source>
</evidence>
<evidence type="ECO:0000256" key="4">
    <source>
        <dbReference type="ARBA" id="ARBA00022982"/>
    </source>
</evidence>
<keyword evidence="4" id="KW-0249">Electron transport</keyword>
<accession>X1SCM9</accession>
<sequence>MNTSIPSLLITSISKAAANATISPGTLQPWVGEIEQRVAEQGKFPKPAVAYIPFSPPPVFWDYKCRKCRFWQGPDSCTVVEGKISPGGWCAIWLPPEDKPAFSWPNELMRGDW</sequence>
<evidence type="ECO:0000256" key="2">
    <source>
        <dbReference type="ARBA" id="ARBA00022485"/>
    </source>
</evidence>
<keyword evidence="5" id="KW-0408">Iron</keyword>
<dbReference type="GO" id="GO:0051539">
    <property type="term" value="F:4 iron, 4 sulfur cluster binding"/>
    <property type="evidence" value="ECO:0007669"/>
    <property type="project" value="UniProtKB-KW"/>
</dbReference>
<dbReference type="AlphaFoldDB" id="X1SCM9"/>
<proteinExistence type="predicted"/>
<gene>
    <name evidence="8" type="ORF">S12H4_08499</name>
</gene>
<dbReference type="PROSITE" id="PS51373">
    <property type="entry name" value="HIPIP"/>
    <property type="match status" value="1"/>
</dbReference>
<organism evidence="8">
    <name type="scientific">marine sediment metagenome</name>
    <dbReference type="NCBI Taxonomy" id="412755"/>
    <lineage>
        <taxon>unclassified sequences</taxon>
        <taxon>metagenomes</taxon>
        <taxon>ecological metagenomes</taxon>
    </lineage>
</organism>
<dbReference type="GO" id="GO:0009055">
    <property type="term" value="F:electron transfer activity"/>
    <property type="evidence" value="ECO:0007669"/>
    <property type="project" value="InterPro"/>
</dbReference>
<evidence type="ECO:0000256" key="6">
    <source>
        <dbReference type="ARBA" id="ARBA00023014"/>
    </source>
</evidence>
<dbReference type="GO" id="GO:0019646">
    <property type="term" value="P:aerobic electron transport chain"/>
    <property type="evidence" value="ECO:0007669"/>
    <property type="project" value="InterPro"/>
</dbReference>
<dbReference type="EMBL" id="BARW01003288">
    <property type="protein sequence ID" value="GAI65499.1"/>
    <property type="molecule type" value="Genomic_DNA"/>
</dbReference>
<reference evidence="8" key="1">
    <citation type="journal article" date="2014" name="Front. Microbiol.">
        <title>High frequency of phylogenetically diverse reductive dehalogenase-homologous genes in deep subseafloor sedimentary metagenomes.</title>
        <authorList>
            <person name="Kawai M."/>
            <person name="Futagami T."/>
            <person name="Toyoda A."/>
            <person name="Takaki Y."/>
            <person name="Nishi S."/>
            <person name="Hori S."/>
            <person name="Arai W."/>
            <person name="Tsubouchi T."/>
            <person name="Morono Y."/>
            <person name="Uchiyama I."/>
            <person name="Ito T."/>
            <person name="Fujiyama A."/>
            <person name="Inagaki F."/>
            <person name="Takami H."/>
        </authorList>
    </citation>
    <scope>NUCLEOTIDE SEQUENCE</scope>
    <source>
        <strain evidence="8">Expedition CK06-06</strain>
    </source>
</reference>
<dbReference type="InterPro" id="IPR036369">
    <property type="entry name" value="HIPIP_sf"/>
</dbReference>
<protein>
    <recommendedName>
        <fullName evidence="7">High potential iron-sulfur proteins family profile domain-containing protein</fullName>
    </recommendedName>
</protein>
<comment type="caution">
    <text evidence="8">The sequence shown here is derived from an EMBL/GenBank/DDBJ whole genome shotgun (WGS) entry which is preliminary data.</text>
</comment>
<dbReference type="InterPro" id="IPR000170">
    <property type="entry name" value="High_potential_FeS_prot"/>
</dbReference>